<keyword evidence="4" id="KW-0808">Transferase</keyword>
<dbReference type="PANTHER" id="PTHR24346:SF110">
    <property type="entry name" value="NON-SPECIFIC SERINE_THREONINE PROTEIN KINASE"/>
    <property type="match status" value="1"/>
</dbReference>
<dbReference type="GO" id="GO:0004674">
    <property type="term" value="F:protein serine/threonine kinase activity"/>
    <property type="evidence" value="ECO:0007669"/>
    <property type="project" value="UniProtKB-KW"/>
</dbReference>
<dbReference type="GO" id="GO:0005524">
    <property type="term" value="F:ATP binding"/>
    <property type="evidence" value="ECO:0007669"/>
    <property type="project" value="UniProtKB-UniRule"/>
</dbReference>
<dbReference type="OrthoDB" id="504170at2759"/>
<dbReference type="HOGENOM" id="CLU_000288_63_0_1"/>
<feature type="binding site" evidence="3">
    <location>
        <position position="58"/>
    </location>
    <ligand>
        <name>ATP</name>
        <dbReference type="ChEBI" id="CHEBI:30616"/>
    </ligand>
</feature>
<gene>
    <name evidence="6" type="ORF">DRE_07642</name>
</gene>
<keyword evidence="2 3" id="KW-0067">ATP-binding</keyword>
<keyword evidence="7" id="KW-1185">Reference proteome</keyword>
<evidence type="ECO:0000313" key="7">
    <source>
        <dbReference type="Proteomes" id="UP000024837"/>
    </source>
</evidence>
<evidence type="ECO:0000256" key="4">
    <source>
        <dbReference type="RuleBase" id="RU000304"/>
    </source>
</evidence>
<keyword evidence="4" id="KW-0723">Serine/threonine-protein kinase</keyword>
<evidence type="ECO:0000256" key="2">
    <source>
        <dbReference type="ARBA" id="ARBA00022840"/>
    </source>
</evidence>
<dbReference type="SMART" id="SM00220">
    <property type="entry name" value="S_TKc"/>
    <property type="match status" value="1"/>
</dbReference>
<evidence type="ECO:0000259" key="5">
    <source>
        <dbReference type="PROSITE" id="PS50011"/>
    </source>
</evidence>
<protein>
    <recommendedName>
        <fullName evidence="5">Protein kinase domain-containing protein</fullName>
    </recommendedName>
</protein>
<dbReference type="SUPFAM" id="SSF56112">
    <property type="entry name" value="Protein kinase-like (PK-like)"/>
    <property type="match status" value="1"/>
</dbReference>
<proteinExistence type="inferred from homology"/>
<dbReference type="InterPro" id="IPR011009">
    <property type="entry name" value="Kinase-like_dom_sf"/>
</dbReference>
<organism evidence="6 7">
    <name type="scientific">Drechslerella stenobrocha 248</name>
    <dbReference type="NCBI Taxonomy" id="1043628"/>
    <lineage>
        <taxon>Eukaryota</taxon>
        <taxon>Fungi</taxon>
        <taxon>Dikarya</taxon>
        <taxon>Ascomycota</taxon>
        <taxon>Pezizomycotina</taxon>
        <taxon>Orbiliomycetes</taxon>
        <taxon>Orbiliales</taxon>
        <taxon>Orbiliaceae</taxon>
        <taxon>Drechslerella</taxon>
    </lineage>
</organism>
<sequence>MEDTAVETNSEILNIGDRQTTIGLWKLGKILGQGGSGHVRLAKHQQTGKFAAVKIIKKGSEQGTTASIQEAGFDIRHAIEREIVIMNLLTHPNITELYEIWDSKEEVYLVLEYVAGGDLLQLIARTPSLSEEDAARHFRQLIAGLSYLHDSKICHRDLKHENIMIGHQGNVKIADFGMAAVQPQDALFRSACGSPNYAAPEVVQGLPYNGPAADIWSTGVILYGLLTRKLPFDDPDTATILGRTIRAEYQLPGHLSSDAVDLVTHMLELDPEKRITLAQIPRHPFFWKGSRGALLHHSPTDGIACVENKRIVCRADMDIISKLKTLWMSQDEDIITSKVLSDEYDYGRLAGSSHHRASSLTSDL</sequence>
<dbReference type="Proteomes" id="UP000024837">
    <property type="component" value="Unassembled WGS sequence"/>
</dbReference>
<keyword evidence="4" id="KW-0418">Kinase</keyword>
<dbReference type="EMBL" id="KI966465">
    <property type="protein sequence ID" value="EWC43419.1"/>
    <property type="molecule type" value="Genomic_DNA"/>
</dbReference>
<dbReference type="PROSITE" id="PS00107">
    <property type="entry name" value="PROTEIN_KINASE_ATP"/>
    <property type="match status" value="1"/>
</dbReference>
<keyword evidence="1 3" id="KW-0547">Nucleotide-binding</keyword>
<dbReference type="InterPro" id="IPR000719">
    <property type="entry name" value="Prot_kinase_dom"/>
</dbReference>
<dbReference type="Pfam" id="PF00069">
    <property type="entry name" value="Pkinase"/>
    <property type="match status" value="1"/>
</dbReference>
<dbReference type="Gene3D" id="1.10.510.10">
    <property type="entry name" value="Transferase(Phosphotransferase) domain 1"/>
    <property type="match status" value="1"/>
</dbReference>
<dbReference type="PROSITE" id="PS50011">
    <property type="entry name" value="PROTEIN_KINASE_DOM"/>
    <property type="match status" value="1"/>
</dbReference>
<evidence type="ECO:0000313" key="6">
    <source>
        <dbReference type="EMBL" id="EWC43419.1"/>
    </source>
</evidence>
<dbReference type="PANTHER" id="PTHR24346">
    <property type="entry name" value="MAP/MICROTUBULE AFFINITY-REGULATING KINASE"/>
    <property type="match status" value="1"/>
</dbReference>
<dbReference type="InterPro" id="IPR017441">
    <property type="entry name" value="Protein_kinase_ATP_BS"/>
</dbReference>
<feature type="domain" description="Protein kinase" evidence="5">
    <location>
        <begin position="25"/>
        <end position="286"/>
    </location>
</feature>
<dbReference type="PROSITE" id="PS00108">
    <property type="entry name" value="PROTEIN_KINASE_ST"/>
    <property type="match status" value="1"/>
</dbReference>
<dbReference type="GO" id="GO:0035556">
    <property type="term" value="P:intracellular signal transduction"/>
    <property type="evidence" value="ECO:0007669"/>
    <property type="project" value="TreeGrafter"/>
</dbReference>
<accession>W7HK88</accession>
<comment type="similarity">
    <text evidence="4">Belongs to the protein kinase superfamily.</text>
</comment>
<name>W7HK88_9PEZI</name>
<evidence type="ECO:0000256" key="1">
    <source>
        <dbReference type="ARBA" id="ARBA00022741"/>
    </source>
</evidence>
<dbReference type="InterPro" id="IPR008271">
    <property type="entry name" value="Ser/Thr_kinase_AS"/>
</dbReference>
<dbReference type="AlphaFoldDB" id="W7HK88"/>
<dbReference type="GO" id="GO:0005737">
    <property type="term" value="C:cytoplasm"/>
    <property type="evidence" value="ECO:0007669"/>
    <property type="project" value="TreeGrafter"/>
</dbReference>
<reference evidence="6 7" key="1">
    <citation type="submission" date="2013-05" db="EMBL/GenBank/DDBJ databases">
        <title>Drechslerella stenobrocha genome reveals carnivorous origination and mechanical trapping mechanism of predatory fungi.</title>
        <authorList>
            <person name="Liu X."/>
            <person name="Zhang W."/>
            <person name="Liu K."/>
        </authorList>
    </citation>
    <scope>NUCLEOTIDE SEQUENCE [LARGE SCALE GENOMIC DNA]</scope>
    <source>
        <strain evidence="6 7">248</strain>
    </source>
</reference>
<evidence type="ECO:0000256" key="3">
    <source>
        <dbReference type="PROSITE-ProRule" id="PRU10141"/>
    </source>
</evidence>
<dbReference type="FunFam" id="1.10.510.10:FF:000571">
    <property type="entry name" value="Maternal embryonic leucine zipper kinase"/>
    <property type="match status" value="1"/>
</dbReference>